<evidence type="ECO:0000313" key="1">
    <source>
        <dbReference type="EMBL" id="GFN45068.1"/>
    </source>
</evidence>
<proteinExistence type="predicted"/>
<dbReference type="RefSeq" id="WP_176487012.1">
    <property type="nucleotide sequence ID" value="NZ_BLXO01000001.1"/>
</dbReference>
<organism evidence="1 2">
    <name type="scientific">Candidatus Regiella insecticola</name>
    <dbReference type="NCBI Taxonomy" id="138073"/>
    <lineage>
        <taxon>Bacteria</taxon>
        <taxon>Pseudomonadati</taxon>
        <taxon>Pseudomonadota</taxon>
        <taxon>Gammaproteobacteria</taxon>
        <taxon>Enterobacterales</taxon>
        <taxon>Enterobacteriaceae</taxon>
        <taxon>aphid secondary symbionts</taxon>
        <taxon>Candidatus Regiella</taxon>
    </lineage>
</organism>
<sequence>MEKQEQSNIMVGKMYAQCEKLKKDLEKFKKLEQEIHFLNQTGEGDLKAKKRIEELKMAYPGGLKKEKAQIESCVNDLKVQFKQLKTYINNLHISTQ</sequence>
<comment type="caution">
    <text evidence="1">The sequence shown here is derived from an EMBL/GenBank/DDBJ whole genome shotgun (WGS) entry which is preliminary data.</text>
</comment>
<gene>
    <name evidence="1" type="ORF">RINTU1_00500</name>
</gene>
<dbReference type="Proteomes" id="UP000504714">
    <property type="component" value="Unassembled WGS sequence"/>
</dbReference>
<dbReference type="EMBL" id="BLXO01000001">
    <property type="protein sequence ID" value="GFN45068.1"/>
    <property type="molecule type" value="Genomic_DNA"/>
</dbReference>
<evidence type="ECO:0008006" key="3">
    <source>
        <dbReference type="Google" id="ProtNLM"/>
    </source>
</evidence>
<name>A0A6L2ZLF4_9ENTR</name>
<accession>A0A6L2ZLF4</accession>
<protein>
    <recommendedName>
        <fullName evidence="3">Chromosome segregation ATPase</fullName>
    </recommendedName>
</protein>
<evidence type="ECO:0000313" key="2">
    <source>
        <dbReference type="Proteomes" id="UP000504714"/>
    </source>
</evidence>
<reference evidence="1 2" key="1">
    <citation type="submission" date="2020-06" db="EMBL/GenBank/DDBJ databases">
        <title>The genome sequence of Candidatus Regiella insecticola strain Tut.</title>
        <authorList>
            <person name="Nikoh N."/>
            <person name="Tsuchida T."/>
            <person name="Koga R."/>
            <person name="Oshima K."/>
            <person name="Hattori M."/>
            <person name="Fukatsu T."/>
        </authorList>
    </citation>
    <scope>NUCLEOTIDE SEQUENCE [LARGE SCALE GENOMIC DNA]</scope>
    <source>
        <strain evidence="1 2">Tut</strain>
    </source>
</reference>
<dbReference type="AlphaFoldDB" id="A0A6L2ZLF4"/>